<dbReference type="PANTHER" id="PTHR47170">
    <property type="entry name" value="MALONYL-COA ACP TRANSACYLASE, ACP-BINDING"/>
    <property type="match status" value="1"/>
</dbReference>
<keyword evidence="5" id="KW-0808">Transferase</keyword>
<evidence type="ECO:0000259" key="14">
    <source>
        <dbReference type="SMART" id="SM00827"/>
    </source>
</evidence>
<evidence type="ECO:0000256" key="10">
    <source>
        <dbReference type="ARBA" id="ARBA00023160"/>
    </source>
</evidence>
<reference evidence="16 17" key="1">
    <citation type="submission" date="2025-08" db="UniProtKB">
        <authorList>
            <consortium name="RefSeq"/>
        </authorList>
    </citation>
    <scope>IDENTIFICATION</scope>
</reference>
<name>A0A6P7TMM1_9MOLL</name>
<dbReference type="GO" id="GO:0004314">
    <property type="term" value="F:[acyl-carrier-protein] S-malonyltransferase activity"/>
    <property type="evidence" value="ECO:0007669"/>
    <property type="project" value="UniProtKB-EC"/>
</dbReference>
<evidence type="ECO:0000256" key="6">
    <source>
        <dbReference type="ARBA" id="ARBA00022832"/>
    </source>
</evidence>
<dbReference type="Gene3D" id="3.40.366.10">
    <property type="entry name" value="Malonyl-Coenzyme A Acyl Carrier Protein, domain 2"/>
    <property type="match status" value="1"/>
</dbReference>
<dbReference type="InterPro" id="IPR001227">
    <property type="entry name" value="Ac_transferase_dom_sf"/>
</dbReference>
<keyword evidence="10" id="KW-0275">Fatty acid biosynthesis</keyword>
<keyword evidence="6" id="KW-0276">Fatty acid metabolism</keyword>
<dbReference type="InterPro" id="IPR052760">
    <property type="entry name" value="Mitochondrial_malonyltrans"/>
</dbReference>
<accession>A0A6P7TMM1</accession>
<dbReference type="EC" id="2.3.1.39" evidence="3"/>
<evidence type="ECO:0000256" key="1">
    <source>
        <dbReference type="ARBA" id="ARBA00004173"/>
    </source>
</evidence>
<dbReference type="SMART" id="SM00827">
    <property type="entry name" value="PKS_AT"/>
    <property type="match status" value="1"/>
</dbReference>
<dbReference type="Gene3D" id="3.30.70.250">
    <property type="entry name" value="Malonyl-CoA ACP transacylase, ACP-binding"/>
    <property type="match status" value="1"/>
</dbReference>
<dbReference type="PANTHER" id="PTHR47170:SF2">
    <property type="entry name" value="MALONYL-COA:ACP TRANSACYLASE (MAT) DOMAIN-CONTAINING PROTEIN"/>
    <property type="match status" value="1"/>
</dbReference>
<evidence type="ECO:0000256" key="11">
    <source>
        <dbReference type="ARBA" id="ARBA00061523"/>
    </source>
</evidence>
<dbReference type="KEGG" id="osn:115226058"/>
<dbReference type="Pfam" id="PF00698">
    <property type="entry name" value="Acyl_transf_1"/>
    <property type="match status" value="1"/>
</dbReference>
<dbReference type="InterPro" id="IPR016036">
    <property type="entry name" value="Malonyl_transacylase_ACP-bd"/>
</dbReference>
<comment type="pathway">
    <text evidence="2">Lipid metabolism; fatty acid biosynthesis.</text>
</comment>
<feature type="compositionally biased region" description="Basic and acidic residues" evidence="13">
    <location>
        <begin position="32"/>
        <end position="58"/>
    </location>
</feature>
<feature type="compositionally biased region" description="Polar residues" evidence="13">
    <location>
        <begin position="124"/>
        <end position="137"/>
    </location>
</feature>
<dbReference type="UniPathway" id="UPA00094"/>
<dbReference type="Proteomes" id="UP000515154">
    <property type="component" value="Linkage group LG29"/>
</dbReference>
<dbReference type="InterPro" id="IPR016035">
    <property type="entry name" value="Acyl_Trfase/lysoPLipase"/>
</dbReference>
<evidence type="ECO:0000313" key="16">
    <source>
        <dbReference type="RefSeq" id="XP_029652893.1"/>
    </source>
</evidence>
<feature type="region of interest" description="Disordered" evidence="13">
    <location>
        <begin position="27"/>
        <end position="137"/>
    </location>
</feature>
<dbReference type="SUPFAM" id="SSF52151">
    <property type="entry name" value="FabD/lysophospholipase-like"/>
    <property type="match status" value="1"/>
</dbReference>
<organism evidence="15 16">
    <name type="scientific">Octopus sinensis</name>
    <name type="common">East Asian common octopus</name>
    <dbReference type="NCBI Taxonomy" id="2607531"/>
    <lineage>
        <taxon>Eukaryota</taxon>
        <taxon>Metazoa</taxon>
        <taxon>Spiralia</taxon>
        <taxon>Lophotrochozoa</taxon>
        <taxon>Mollusca</taxon>
        <taxon>Cephalopoda</taxon>
        <taxon>Coleoidea</taxon>
        <taxon>Octopodiformes</taxon>
        <taxon>Octopoda</taxon>
        <taxon>Incirrata</taxon>
        <taxon>Octopodidae</taxon>
        <taxon>Octopus</taxon>
    </lineage>
</organism>
<evidence type="ECO:0000313" key="15">
    <source>
        <dbReference type="Proteomes" id="UP000515154"/>
    </source>
</evidence>
<evidence type="ECO:0000256" key="3">
    <source>
        <dbReference type="ARBA" id="ARBA00013258"/>
    </source>
</evidence>
<evidence type="ECO:0000256" key="8">
    <source>
        <dbReference type="ARBA" id="ARBA00023098"/>
    </source>
</evidence>
<dbReference type="RefSeq" id="XP_029652893.1">
    <property type="nucleotide sequence ID" value="XM_029797033.2"/>
</dbReference>
<protein>
    <recommendedName>
        <fullName evidence="3">[acyl-carrier-protein] S-malonyltransferase</fullName>
        <ecNumber evidence="3">2.3.1.39</ecNumber>
    </recommendedName>
    <alternativeName>
        <fullName evidence="12">[Acyl-carrier-protein] malonyltransferase</fullName>
    </alternativeName>
</protein>
<evidence type="ECO:0000256" key="12">
    <source>
        <dbReference type="ARBA" id="ARBA00077751"/>
    </source>
</evidence>
<dbReference type="GO" id="GO:0006633">
    <property type="term" value="P:fatty acid biosynthetic process"/>
    <property type="evidence" value="ECO:0007669"/>
    <property type="project" value="UniProtKB-UniPathway"/>
</dbReference>
<feature type="domain" description="Malonyl-CoA:ACP transacylase (MAT)" evidence="14">
    <location>
        <begin position="199"/>
        <end position="497"/>
    </location>
</feature>
<dbReference type="InterPro" id="IPR014043">
    <property type="entry name" value="Acyl_transferase_dom"/>
</dbReference>
<comment type="subcellular location">
    <subcellularLocation>
        <location evidence="1">Mitochondrion</location>
    </subcellularLocation>
</comment>
<keyword evidence="9" id="KW-0496">Mitochondrion</keyword>
<evidence type="ECO:0000256" key="9">
    <source>
        <dbReference type="ARBA" id="ARBA00023128"/>
    </source>
</evidence>
<evidence type="ECO:0000256" key="5">
    <source>
        <dbReference type="ARBA" id="ARBA00022679"/>
    </source>
</evidence>
<dbReference type="GO" id="GO:0005739">
    <property type="term" value="C:mitochondrion"/>
    <property type="evidence" value="ECO:0007669"/>
    <property type="project" value="UniProtKB-SubCell"/>
</dbReference>
<keyword evidence="8" id="KW-0443">Lipid metabolism</keyword>
<keyword evidence="15" id="KW-1185">Reference proteome</keyword>
<sequence>MAVRGIFSRLVSPRDRNWLHVLKKTTGSNRFYTEDGRRDGYHGDKSAEDKNVESKAEDSASPSSSLAKPPTPSPSEYVSSRKLKRQEKILEKSKKKPKLQSEEYFHDFVKDKKTRRKKEKTRQQGHSPSFEGSSNMDSALKEFLKTDPKAISRRPGSEPNVAEQPEFPSDKEEYMKWYQSQERFAVRPSVDPETTSILLFPGQGSQFVGMGKKLIDGHQRCREMYEIASSILGYDLLKLCLEGPQSELDRTVVCQPAVMVTSLAAVEWLQEENPEVIEKCISTAGFSVGELSALVFAGVIDFEDAVKLIKVRAEGMQAASEETPSGMMSVFCTHRTKLGLAMQVAKEVCKQKHDLYGPVCQIANYLYPDCKVIAGHDMALSFIENNMKDFGIRRTKRLPVSGAFHTPLMESSVPSFVEALKNLEIREPLFPVYSNVKARMYLNSPKGVKKLLKKHLTSAVKWEQILHVLYSRDKSTAKFPHTYELGPGKQLGTLLRMVNLKAHANYHSVDV</sequence>
<evidence type="ECO:0000256" key="13">
    <source>
        <dbReference type="SAM" id="MobiDB-lite"/>
    </source>
</evidence>
<dbReference type="AlphaFoldDB" id="A0A6P7TMM1"/>
<evidence type="ECO:0000313" key="17">
    <source>
        <dbReference type="RefSeq" id="XP_036370793.1"/>
    </source>
</evidence>
<evidence type="ECO:0000256" key="7">
    <source>
        <dbReference type="ARBA" id="ARBA00022946"/>
    </source>
</evidence>
<comment type="similarity">
    <text evidence="11">Belongs to the type II malonyltransferase family.</text>
</comment>
<evidence type="ECO:0000256" key="4">
    <source>
        <dbReference type="ARBA" id="ARBA00022516"/>
    </source>
</evidence>
<keyword evidence="7" id="KW-0809">Transit peptide</keyword>
<feature type="compositionally biased region" description="Low complexity" evidence="13">
    <location>
        <begin position="59"/>
        <end position="68"/>
    </location>
</feature>
<gene>
    <name evidence="16 17" type="primary">LOC115226058</name>
</gene>
<evidence type="ECO:0000256" key="2">
    <source>
        <dbReference type="ARBA" id="ARBA00005194"/>
    </source>
</evidence>
<feature type="compositionally biased region" description="Basic and acidic residues" evidence="13">
    <location>
        <begin position="99"/>
        <end position="111"/>
    </location>
</feature>
<dbReference type="FunFam" id="3.30.70.250:FF:000005">
    <property type="entry name" value="Malonyl-CoA-acyl carrier protein transacylase, mitochondrial"/>
    <property type="match status" value="1"/>
</dbReference>
<dbReference type="SUPFAM" id="SSF55048">
    <property type="entry name" value="Probable ACP-binding domain of malonyl-CoA ACP transacylase"/>
    <property type="match status" value="1"/>
</dbReference>
<dbReference type="RefSeq" id="XP_036370793.1">
    <property type="nucleotide sequence ID" value="XM_036514900.1"/>
</dbReference>
<proteinExistence type="inferred from homology"/>
<keyword evidence="4" id="KW-0444">Lipid biosynthesis</keyword>